<dbReference type="RefSeq" id="WP_088844010.1">
    <property type="nucleotide sequence ID" value="NZ_FYEW01000002.1"/>
</dbReference>
<comment type="cofactor">
    <cofactor evidence="3">
        <name>FAD</name>
        <dbReference type="ChEBI" id="CHEBI:57692"/>
    </cofactor>
    <text evidence="3">Binds 1 FAD per subunit.</text>
</comment>
<reference evidence="9" key="1">
    <citation type="submission" date="2017-06" db="EMBL/GenBank/DDBJ databases">
        <authorList>
            <person name="Varghese N."/>
            <person name="Submissions S."/>
        </authorList>
    </citation>
    <scope>NUCLEOTIDE SEQUENCE [LARGE SCALE GENOMIC DNA]</scope>
    <source>
        <strain evidence="9">DSM 11116</strain>
    </source>
</reference>
<protein>
    <recommendedName>
        <fullName evidence="3">Pyruvate dehydrogenase [ubiquinone]</fullName>
        <ecNumber evidence="3">1.2.5.1</ecNumber>
    </recommendedName>
    <alternativeName>
        <fullName evidence="3">Pyruvate oxidase</fullName>
        <shortName evidence="3">POX</shortName>
    </alternativeName>
    <alternativeName>
        <fullName evidence="3">Pyruvate:ubiquinone-8 oxidoreductase</fullName>
    </alternativeName>
</protein>
<comment type="caution">
    <text evidence="3">Lacks conserved residue(s) required for the propagation of feature annotation.</text>
</comment>
<feature type="binding site" evidence="3">
    <location>
        <begin position="463"/>
        <end position="469"/>
    </location>
    <ligand>
        <name>thiamine diphosphate</name>
        <dbReference type="ChEBI" id="CHEBI:58937"/>
    </ligand>
</feature>
<keyword evidence="3" id="KW-0560">Oxidoreductase</keyword>
<feature type="coiled-coil region" evidence="3">
    <location>
        <begin position="323"/>
        <end position="353"/>
    </location>
</feature>
<feature type="region of interest" description="Membrane-binding domain" evidence="3">
    <location>
        <begin position="534"/>
        <end position="575"/>
    </location>
</feature>
<keyword evidence="2 3" id="KW-0786">Thiamine pyrophosphate</keyword>
<dbReference type="Gene3D" id="3.40.50.1220">
    <property type="entry name" value="TPP-binding domain"/>
    <property type="match status" value="1"/>
</dbReference>
<feature type="site" description="Moves into active site upon enzyme activation, plays a role in electron transfer" evidence="3">
    <location>
        <position position="468"/>
    </location>
</feature>
<dbReference type="GO" id="GO:0042867">
    <property type="term" value="P:pyruvate catabolic process"/>
    <property type="evidence" value="ECO:0007669"/>
    <property type="project" value="UniProtKB-UniRule"/>
</dbReference>
<feature type="binding site" evidence="3">
    <location>
        <begin position="409"/>
        <end position="411"/>
    </location>
    <ligand>
        <name>thiamine diphosphate</name>
        <dbReference type="ChEBI" id="CHEBI:58937"/>
    </ligand>
</feature>
<dbReference type="GO" id="GO:0052737">
    <property type="term" value="F:pyruvate dehydrogenase (quinone) activity"/>
    <property type="evidence" value="ECO:0007669"/>
    <property type="project" value="UniProtKB-UniRule"/>
</dbReference>
<dbReference type="InterPro" id="IPR047210">
    <property type="entry name" value="TPP_PYR_POXB-like"/>
</dbReference>
<dbReference type="InterPro" id="IPR012001">
    <property type="entry name" value="Thiamin_PyroP_enz_TPP-bd_dom"/>
</dbReference>
<comment type="cofactor">
    <cofactor evidence="3">
        <name>Mg(2+)</name>
        <dbReference type="ChEBI" id="CHEBI:18420"/>
    </cofactor>
    <text evidence="3">Binds 1 Mg(2+) ion per subunit.</text>
</comment>
<sequence length="575" mass="61686">MAKKTVSEILVDTIMAAGVTRVYGVVGDSLNGITEEIRKRDGIEWIHVRNEEAGAFAAGAEAHVTGTLAVCAGSCGPGNTHLLNGLYDCHRSRVPVLAIAAQIPSVEIGTQYFQETHPETTFKECSAYCELLGHPDQAVRTTEIAIQTALVQRGVAVLVVPGDISHQKTEAPEPRLPVLRSRATLVPAIEDLRAAADLLNTCSKVTIMAGAGCAGAHAELLQTAEALGAPVVHALRGKEYVEPNNPYDVGMSGLLGFTSGYEALMDADAMLMLGTDFPYVQFLPQEARAVQIDVRGEHIGRRARVEVGLVGDVAATLQALLPLLNHKSDRRHLEKALENYREARQDLDELATGEPGDTSMHPQYVARLLNEQAAEDAIFTCDVGTPTIWAARYLRFNGQRRLVGSFNHGSMANAMPQALGAQLAYPGRQVIALAGDGGFAMLMGELLTLKQLKTPVKMVIFNNHSLGFVELEMKAAGILEYGTELENPNFAALAEAAGVRGIRVSDPADLPGAIAEMLAHPGPVILDAVVKRTELSMPPSIQKEQVLGFSLYTLKAIMSGRGDEVLELAKTNLLR</sequence>
<dbReference type="GO" id="GO:0000287">
    <property type="term" value="F:magnesium ion binding"/>
    <property type="evidence" value="ECO:0007669"/>
    <property type="project" value="UniProtKB-UniRule"/>
</dbReference>
<evidence type="ECO:0000256" key="3">
    <source>
        <dbReference type="HAMAP-Rule" id="MF_00850"/>
    </source>
</evidence>
<feature type="binding site" evidence="3">
    <location>
        <position position="293"/>
    </location>
    <ligand>
        <name>FAD</name>
        <dbReference type="ChEBI" id="CHEBI:57692"/>
    </ligand>
</feature>
<organism evidence="8 9">
    <name type="scientific">Hymenobacter gelipurpurascens</name>
    <dbReference type="NCBI Taxonomy" id="89968"/>
    <lineage>
        <taxon>Bacteria</taxon>
        <taxon>Pseudomonadati</taxon>
        <taxon>Bacteroidota</taxon>
        <taxon>Cytophagia</taxon>
        <taxon>Cytophagales</taxon>
        <taxon>Hymenobacteraceae</taxon>
        <taxon>Hymenobacter</taxon>
    </lineage>
</organism>
<keyword evidence="9" id="KW-1185">Reference proteome</keyword>
<keyword evidence="3" id="KW-0285">Flavoprotein</keyword>
<evidence type="ECO:0000313" key="8">
    <source>
        <dbReference type="EMBL" id="SNC75030.1"/>
    </source>
</evidence>
<keyword evidence="3" id="KW-0547">Nucleotide-binding</keyword>
<feature type="region of interest" description="FAD-binding domain" evidence="3">
    <location>
        <begin position="184"/>
        <end position="335"/>
    </location>
</feature>
<dbReference type="Pfam" id="PF02775">
    <property type="entry name" value="TPP_enzyme_C"/>
    <property type="match status" value="1"/>
</dbReference>
<accession>A0A212UA54</accession>
<dbReference type="InterPro" id="IPR011766">
    <property type="entry name" value="TPP_enzyme_TPP-bd"/>
</dbReference>
<dbReference type="GO" id="GO:0050660">
    <property type="term" value="F:flavin adenine dinucleotide binding"/>
    <property type="evidence" value="ECO:0007669"/>
    <property type="project" value="UniProtKB-UniRule"/>
</dbReference>
<name>A0A212UA54_9BACT</name>
<evidence type="ECO:0000259" key="5">
    <source>
        <dbReference type="Pfam" id="PF00205"/>
    </source>
</evidence>
<feature type="binding site" evidence="3">
    <location>
        <position position="463"/>
    </location>
    <ligand>
        <name>Mg(2+)</name>
        <dbReference type="ChEBI" id="CHEBI:18420"/>
    </ligand>
</feature>
<dbReference type="CDD" id="cd02014">
    <property type="entry name" value="TPP_POX"/>
    <property type="match status" value="1"/>
</dbReference>
<feature type="domain" description="Thiamine pyrophosphate enzyme central" evidence="5">
    <location>
        <begin position="193"/>
        <end position="320"/>
    </location>
</feature>
<evidence type="ECO:0000259" key="6">
    <source>
        <dbReference type="Pfam" id="PF02775"/>
    </source>
</evidence>
<dbReference type="AlphaFoldDB" id="A0A212UA54"/>
<keyword evidence="3" id="KW-0274">FAD</keyword>
<dbReference type="GO" id="GO:0005886">
    <property type="term" value="C:plasma membrane"/>
    <property type="evidence" value="ECO:0007669"/>
    <property type="project" value="UniProtKB-SubCell"/>
</dbReference>
<evidence type="ECO:0000313" key="9">
    <source>
        <dbReference type="Proteomes" id="UP000198131"/>
    </source>
</evidence>
<dbReference type="Proteomes" id="UP000198131">
    <property type="component" value="Unassembled WGS sequence"/>
</dbReference>
<dbReference type="InterPro" id="IPR012000">
    <property type="entry name" value="Thiamin_PyroP_enz_cen_dom"/>
</dbReference>
<keyword evidence="3 8" id="KW-0670">Pyruvate</keyword>
<dbReference type="Pfam" id="PF00205">
    <property type="entry name" value="TPP_enzyme_M"/>
    <property type="match status" value="1"/>
</dbReference>
<dbReference type="PROSITE" id="PS00187">
    <property type="entry name" value="TPP_ENZYMES"/>
    <property type="match status" value="1"/>
</dbReference>
<evidence type="ECO:0000256" key="1">
    <source>
        <dbReference type="ARBA" id="ARBA00007812"/>
    </source>
</evidence>
<dbReference type="InterPro" id="IPR029035">
    <property type="entry name" value="DHS-like_NAD/FAD-binding_dom"/>
</dbReference>
<comment type="subcellular location">
    <subcellularLocation>
        <location evidence="3">Cell membrane</location>
        <topology evidence="3">Peripheral membrane protein</topology>
        <orientation evidence="3">Cytoplasmic side</orientation>
    </subcellularLocation>
</comment>
<comment type="similarity">
    <text evidence="1 3 4">Belongs to the TPP enzyme family.</text>
</comment>
<keyword evidence="3" id="KW-0446">Lipid-binding</keyword>
<evidence type="ECO:0000256" key="4">
    <source>
        <dbReference type="RuleBase" id="RU362132"/>
    </source>
</evidence>
<comment type="cofactor">
    <cofactor evidence="3">
        <name>thiamine diphosphate</name>
        <dbReference type="ChEBI" id="CHEBI:58937"/>
    </cofactor>
    <text evidence="3">Binds 1 thiamine pyrophosphate per subunit.</text>
</comment>
<comment type="function">
    <text evidence="3">A peripheral cell membrane enzyme that catalyzes the oxidative decarboxylation of pyruvate to form acetate and CO(2). It channels electrons from the cytoplasm to the respiratory chain at the cell membrane via ubiquinone.</text>
</comment>
<dbReference type="Pfam" id="PF02776">
    <property type="entry name" value="TPP_enzyme_N"/>
    <property type="match status" value="1"/>
</dbReference>
<gene>
    <name evidence="3" type="primary">poxB</name>
    <name evidence="8" type="ORF">SAMN06265337_2669</name>
</gene>
<keyword evidence="3" id="KW-1003">Cell membrane</keyword>
<dbReference type="InterPro" id="IPR047212">
    <property type="entry name" value="TPP_POXB-like"/>
</dbReference>
<evidence type="ECO:0000256" key="2">
    <source>
        <dbReference type="ARBA" id="ARBA00023052"/>
    </source>
</evidence>
<dbReference type="SUPFAM" id="SSF52518">
    <property type="entry name" value="Thiamin diphosphate-binding fold (THDP-binding)"/>
    <property type="match status" value="2"/>
</dbReference>
<dbReference type="Gene3D" id="3.40.50.970">
    <property type="match status" value="2"/>
</dbReference>
<keyword evidence="3" id="KW-0830">Ubiquinone</keyword>
<proteinExistence type="inferred from homology"/>
<feature type="binding site" evidence="3">
    <location>
        <begin position="436"/>
        <end position="438"/>
    </location>
    <ligand>
        <name>thiamine diphosphate</name>
        <dbReference type="ChEBI" id="CHEBI:58937"/>
    </ligand>
</feature>
<keyword evidence="3" id="KW-0460">Magnesium</keyword>
<dbReference type="NCBIfam" id="NF006591">
    <property type="entry name" value="PRK09124.1"/>
    <property type="match status" value="1"/>
</dbReference>
<feature type="domain" description="Thiamine pyrophosphate enzyme N-terminal TPP-binding" evidence="7">
    <location>
        <begin position="5"/>
        <end position="115"/>
    </location>
</feature>
<dbReference type="EMBL" id="FYEW01000002">
    <property type="protein sequence ID" value="SNC75030.1"/>
    <property type="molecule type" value="Genomic_DNA"/>
</dbReference>
<dbReference type="InterPro" id="IPR044261">
    <property type="entry name" value="Pyruvate_dehydrogenase"/>
</dbReference>
<dbReference type="OrthoDB" id="4494979at2"/>
<dbReference type="PANTHER" id="PTHR42981:SF2">
    <property type="entry name" value="PYRUVATE DEHYDROGENASE [UBIQUINONE]"/>
    <property type="match status" value="1"/>
</dbReference>
<comment type="domain">
    <text evidence="3">Has 4 domains; the Pyr domain which binds the pyrimidine moiety of the thiamine pyrophosphate cofactor, the FAD-binding domain, the PP-binding domain which binds the pyrophosphate portion of thiamine pyrophosphate and the C-terminal membrane binding region. The C-terminus is held closely against the rest of the protein and covers the active site; during activation it unfolds from the rest of the protein and forms an amphipathic helix upon membrane binding, exposing the active site.</text>
</comment>
<dbReference type="PANTHER" id="PTHR42981">
    <property type="entry name" value="PYRUVATE DEHYDROGENASE [UBIQUINONE]"/>
    <property type="match status" value="1"/>
</dbReference>
<comment type="activity regulation">
    <text evidence="3">The C-terminus inhibits activity; it has to move for the enzyme to be active. Activated by lipid-binding, which occurs via the C-terminus.</text>
</comment>
<dbReference type="SUPFAM" id="SSF52467">
    <property type="entry name" value="DHS-like NAD/FAD-binding domain"/>
    <property type="match status" value="1"/>
</dbReference>
<dbReference type="InterPro" id="IPR029061">
    <property type="entry name" value="THDP-binding"/>
</dbReference>
<feature type="binding site" evidence="3">
    <location>
        <position position="436"/>
    </location>
    <ligand>
        <name>Mg(2+)</name>
        <dbReference type="ChEBI" id="CHEBI:18420"/>
    </ligand>
</feature>
<feature type="binding site" evidence="3">
    <location>
        <begin position="275"/>
        <end position="279"/>
    </location>
    <ligand>
        <name>FAD</name>
        <dbReference type="ChEBI" id="CHEBI:57692"/>
    </ligand>
</feature>
<evidence type="ECO:0000259" key="7">
    <source>
        <dbReference type="Pfam" id="PF02776"/>
    </source>
</evidence>
<dbReference type="GO" id="GO:0030976">
    <property type="term" value="F:thiamine pyrophosphate binding"/>
    <property type="evidence" value="ECO:0007669"/>
    <property type="project" value="UniProtKB-UniRule"/>
</dbReference>
<comment type="catalytic activity">
    <reaction evidence="3">
        <text>a ubiquinone + pyruvate + H2O = a ubiquinol + acetate + CO2</text>
        <dbReference type="Rhea" id="RHEA:27405"/>
        <dbReference type="Rhea" id="RHEA-COMP:9565"/>
        <dbReference type="Rhea" id="RHEA-COMP:9566"/>
        <dbReference type="ChEBI" id="CHEBI:15361"/>
        <dbReference type="ChEBI" id="CHEBI:15377"/>
        <dbReference type="ChEBI" id="CHEBI:16389"/>
        <dbReference type="ChEBI" id="CHEBI:16526"/>
        <dbReference type="ChEBI" id="CHEBI:17976"/>
        <dbReference type="ChEBI" id="CHEBI:30089"/>
        <dbReference type="EC" id="1.2.5.1"/>
    </reaction>
</comment>
<keyword evidence="3" id="KW-0175">Coiled coil</keyword>
<feature type="domain" description="Thiamine pyrophosphate enzyme TPP-binding" evidence="6">
    <location>
        <begin position="382"/>
        <end position="527"/>
    </location>
</feature>
<dbReference type="InterPro" id="IPR000399">
    <property type="entry name" value="TPP-bd_CS"/>
</dbReference>
<dbReference type="GO" id="GO:0008289">
    <property type="term" value="F:lipid binding"/>
    <property type="evidence" value="ECO:0007669"/>
    <property type="project" value="UniProtKB-UniRule"/>
</dbReference>
<dbReference type="EC" id="1.2.5.1" evidence="3"/>
<dbReference type="HAMAP" id="MF_00850">
    <property type="entry name" value="POX"/>
    <property type="match status" value="1"/>
</dbReference>
<keyword evidence="3" id="KW-0479">Metal-binding</keyword>
<dbReference type="GO" id="GO:0048039">
    <property type="term" value="F:ubiquinone binding"/>
    <property type="evidence" value="ECO:0007669"/>
    <property type="project" value="UniProtKB-UniRule"/>
</dbReference>
<dbReference type="CDD" id="cd07039">
    <property type="entry name" value="TPP_PYR_POX"/>
    <property type="match status" value="1"/>
</dbReference>
<comment type="subunit">
    <text evidence="3">Homotetramer.</text>
</comment>
<keyword evidence="3" id="KW-0472">Membrane</keyword>
<dbReference type="InterPro" id="IPR047211">
    <property type="entry name" value="POXB-like"/>
</dbReference>
<feature type="binding site" evidence="3">
    <location>
        <position position="51"/>
    </location>
    <ligand>
        <name>thiamine diphosphate</name>
        <dbReference type="ChEBI" id="CHEBI:58937"/>
    </ligand>
</feature>